<organism evidence="5 6">
    <name type="scientific">Aquibacillus albus</name>
    <dbReference type="NCBI Taxonomy" id="1168171"/>
    <lineage>
        <taxon>Bacteria</taxon>
        <taxon>Bacillati</taxon>
        <taxon>Bacillota</taxon>
        <taxon>Bacilli</taxon>
        <taxon>Bacillales</taxon>
        <taxon>Bacillaceae</taxon>
        <taxon>Aquibacillus</taxon>
    </lineage>
</organism>
<dbReference type="InterPro" id="IPR018060">
    <property type="entry name" value="HTH_AraC"/>
</dbReference>
<dbReference type="SUPFAM" id="SSF51215">
    <property type="entry name" value="Regulatory protein AraC"/>
    <property type="match status" value="1"/>
</dbReference>
<sequence length="301" mass="35733">MTSLPRYLTEFPSFHSVFPFYISINSLDTGFPAHRHDFFELSLVIEGEGKEMINHTVHDMMPGTFTFVMPYQIHKIETTSDQPLRLINCNFGMNLFTNTNSHFGINHLLFEAEDQLPAFFQFEHEDYERMKGLLKDMIEEYQDSKRWRNELITAKLVEVLVRFDRARYKQYPQQLEHQPRKRSDEVLMWDIIQYIHKNYRKKLSLSIISKRFHISGSVISELFKYQIGQNFVDFLHDIRIRHACSLLVSTDMNISEIAFESGFGSYKTFSRVFRDQKKVSPVQFRKLYGQTSLNSTIYNNF</sequence>
<evidence type="ECO:0000313" key="6">
    <source>
        <dbReference type="Proteomes" id="UP001296943"/>
    </source>
</evidence>
<dbReference type="InterPro" id="IPR003313">
    <property type="entry name" value="AraC-bd"/>
</dbReference>
<evidence type="ECO:0000259" key="4">
    <source>
        <dbReference type="PROSITE" id="PS01124"/>
    </source>
</evidence>
<dbReference type="RefSeq" id="WP_204498057.1">
    <property type="nucleotide sequence ID" value="NZ_JAFBDR010000004.1"/>
</dbReference>
<evidence type="ECO:0000256" key="2">
    <source>
        <dbReference type="ARBA" id="ARBA00023125"/>
    </source>
</evidence>
<reference evidence="5 6" key="1">
    <citation type="submission" date="2021-01" db="EMBL/GenBank/DDBJ databases">
        <title>Genomic Encyclopedia of Type Strains, Phase IV (KMG-IV): sequencing the most valuable type-strain genomes for metagenomic binning, comparative biology and taxonomic classification.</title>
        <authorList>
            <person name="Goeker M."/>
        </authorList>
    </citation>
    <scope>NUCLEOTIDE SEQUENCE [LARGE SCALE GENOMIC DNA]</scope>
    <source>
        <strain evidence="5 6">DSM 23711</strain>
    </source>
</reference>
<dbReference type="InterPro" id="IPR037923">
    <property type="entry name" value="HTH-like"/>
</dbReference>
<dbReference type="EMBL" id="JAFBDR010000004">
    <property type="protein sequence ID" value="MBM7570643.1"/>
    <property type="molecule type" value="Genomic_DNA"/>
</dbReference>
<dbReference type="Pfam" id="PF02311">
    <property type="entry name" value="AraC_binding"/>
    <property type="match status" value="1"/>
</dbReference>
<dbReference type="InterPro" id="IPR009057">
    <property type="entry name" value="Homeodomain-like_sf"/>
</dbReference>
<feature type="domain" description="HTH araC/xylS-type" evidence="4">
    <location>
        <begin position="189"/>
        <end position="287"/>
    </location>
</feature>
<dbReference type="SMART" id="SM00342">
    <property type="entry name" value="HTH_ARAC"/>
    <property type="match status" value="1"/>
</dbReference>
<dbReference type="PANTHER" id="PTHR43280:SF34">
    <property type="entry name" value="ARAC-FAMILY TRANSCRIPTIONAL REGULATOR"/>
    <property type="match status" value="1"/>
</dbReference>
<protein>
    <submittedName>
        <fullName evidence="5">AraC-like DNA-binding protein</fullName>
    </submittedName>
</protein>
<dbReference type="Proteomes" id="UP001296943">
    <property type="component" value="Unassembled WGS sequence"/>
</dbReference>
<dbReference type="InterPro" id="IPR018062">
    <property type="entry name" value="HTH_AraC-typ_CS"/>
</dbReference>
<dbReference type="PANTHER" id="PTHR43280">
    <property type="entry name" value="ARAC-FAMILY TRANSCRIPTIONAL REGULATOR"/>
    <property type="match status" value="1"/>
</dbReference>
<dbReference type="Gene3D" id="2.60.120.10">
    <property type="entry name" value="Jelly Rolls"/>
    <property type="match status" value="1"/>
</dbReference>
<keyword evidence="6" id="KW-1185">Reference proteome</keyword>
<dbReference type="Pfam" id="PF12833">
    <property type="entry name" value="HTH_18"/>
    <property type="match status" value="1"/>
</dbReference>
<gene>
    <name evidence="5" type="ORF">JOC48_001121</name>
</gene>
<accession>A0ABS2MXL3</accession>
<keyword evidence="2" id="KW-0238">DNA-binding</keyword>
<dbReference type="PROSITE" id="PS00041">
    <property type="entry name" value="HTH_ARAC_FAMILY_1"/>
    <property type="match status" value="1"/>
</dbReference>
<proteinExistence type="predicted"/>
<dbReference type="InterPro" id="IPR014710">
    <property type="entry name" value="RmlC-like_jellyroll"/>
</dbReference>
<dbReference type="Gene3D" id="1.10.10.60">
    <property type="entry name" value="Homeodomain-like"/>
    <property type="match status" value="2"/>
</dbReference>
<comment type="caution">
    <text evidence="5">The sequence shown here is derived from an EMBL/GenBank/DDBJ whole genome shotgun (WGS) entry which is preliminary data.</text>
</comment>
<keyword evidence="1" id="KW-0805">Transcription regulation</keyword>
<evidence type="ECO:0000256" key="3">
    <source>
        <dbReference type="ARBA" id="ARBA00023163"/>
    </source>
</evidence>
<dbReference type="PROSITE" id="PS01124">
    <property type="entry name" value="HTH_ARAC_FAMILY_2"/>
    <property type="match status" value="1"/>
</dbReference>
<evidence type="ECO:0000256" key="1">
    <source>
        <dbReference type="ARBA" id="ARBA00023015"/>
    </source>
</evidence>
<dbReference type="SUPFAM" id="SSF46689">
    <property type="entry name" value="Homeodomain-like"/>
    <property type="match status" value="1"/>
</dbReference>
<evidence type="ECO:0000313" key="5">
    <source>
        <dbReference type="EMBL" id="MBM7570643.1"/>
    </source>
</evidence>
<keyword evidence="3" id="KW-0804">Transcription</keyword>
<name>A0ABS2MXL3_9BACI</name>